<reference evidence="2 3" key="1">
    <citation type="submission" date="2021-01" db="EMBL/GenBank/DDBJ databases">
        <title>Complete genome sequences of Corynebacterium macginleyi strains isolated from infectious keratitis.</title>
        <authorList>
            <person name="Sagerfors S."/>
            <person name="Poehlein A."/>
            <person name="Soderquist B."/>
            <person name="Bruggemann H."/>
        </authorList>
    </citation>
    <scope>NUCLEOTIDE SEQUENCE [LARGE SCALE GENOMIC DNA]</scope>
    <source>
        <strain evidence="2 3">12T220</strain>
    </source>
</reference>
<keyword evidence="1" id="KW-0812">Transmembrane</keyword>
<dbReference type="RefSeq" id="WP_200449251.1">
    <property type="nucleotide sequence ID" value="NZ_JAACBX020000002.1"/>
</dbReference>
<keyword evidence="3" id="KW-1185">Reference proteome</keyword>
<protein>
    <recommendedName>
        <fullName evidence="4">DUF3995 domain-containing protein</fullName>
    </recommendedName>
</protein>
<feature type="transmembrane region" description="Helical" evidence="1">
    <location>
        <begin position="118"/>
        <end position="134"/>
    </location>
</feature>
<keyword evidence="1" id="KW-1133">Transmembrane helix</keyword>
<proteinExistence type="predicted"/>
<evidence type="ECO:0000313" key="3">
    <source>
        <dbReference type="Proteomes" id="UP001518680"/>
    </source>
</evidence>
<feature type="transmembrane region" description="Helical" evidence="1">
    <location>
        <begin position="20"/>
        <end position="39"/>
    </location>
</feature>
<accession>A0ABS1Y8C3</accession>
<feature type="transmembrane region" description="Helical" evidence="1">
    <location>
        <begin position="51"/>
        <end position="72"/>
    </location>
</feature>
<dbReference type="Proteomes" id="UP001518680">
    <property type="component" value="Unassembled WGS sequence"/>
</dbReference>
<evidence type="ECO:0000256" key="1">
    <source>
        <dbReference type="SAM" id="Phobius"/>
    </source>
</evidence>
<keyword evidence="1" id="KW-0472">Membrane</keyword>
<gene>
    <name evidence="2" type="ORF">GWO63_010295</name>
</gene>
<organism evidence="2 3">
    <name type="scientific">Corynebacterium macginleyi</name>
    <dbReference type="NCBI Taxonomy" id="38290"/>
    <lineage>
        <taxon>Bacteria</taxon>
        <taxon>Bacillati</taxon>
        <taxon>Actinomycetota</taxon>
        <taxon>Actinomycetes</taxon>
        <taxon>Mycobacteriales</taxon>
        <taxon>Corynebacteriaceae</taxon>
        <taxon>Corynebacterium</taxon>
    </lineage>
</organism>
<dbReference type="EMBL" id="JAACBX020000002">
    <property type="protein sequence ID" value="MBM0244618.1"/>
    <property type="molecule type" value="Genomic_DNA"/>
</dbReference>
<comment type="caution">
    <text evidence="2">The sequence shown here is derived from an EMBL/GenBank/DDBJ whole genome shotgun (WGS) entry which is preliminary data.</text>
</comment>
<feature type="transmembrane region" description="Helical" evidence="1">
    <location>
        <begin position="84"/>
        <end position="106"/>
    </location>
</feature>
<evidence type="ECO:0008006" key="4">
    <source>
        <dbReference type="Google" id="ProtNLM"/>
    </source>
</evidence>
<sequence>MGTTTLDCAFAPLHRNLPRIIAGVWCAWSWSMGLAYIGGAPRQLISLEQSIPLQLWTLWFIAAVFLTLGTALPLRGRYQRVSRLARVNGLTLVTVMLLLWSVAFFTADMSRGWVSAKNYLLLAFFSVFTSYFIARDKPSSVHHLIEGRHIE</sequence>
<evidence type="ECO:0000313" key="2">
    <source>
        <dbReference type="EMBL" id="MBM0244618.1"/>
    </source>
</evidence>
<name>A0ABS1Y8C3_9CORY</name>